<dbReference type="EMBL" id="QTUC01000001">
    <property type="protein sequence ID" value="REF37173.1"/>
    <property type="molecule type" value="Genomic_DNA"/>
</dbReference>
<dbReference type="Gene3D" id="3.10.450.50">
    <property type="match status" value="1"/>
</dbReference>
<evidence type="ECO:0000259" key="1">
    <source>
        <dbReference type="Pfam" id="PF13577"/>
    </source>
</evidence>
<dbReference type="InterPro" id="IPR032710">
    <property type="entry name" value="NTF2-like_dom_sf"/>
</dbReference>
<accession>A0A3D9V8Z4</accession>
<evidence type="ECO:0000313" key="2">
    <source>
        <dbReference type="EMBL" id="REF37173.1"/>
    </source>
</evidence>
<dbReference type="OrthoDB" id="1492465at2"/>
<gene>
    <name evidence="2" type="ORF">DFJ64_2613</name>
</gene>
<protein>
    <submittedName>
        <fullName evidence="2">SnoaL-like protein</fullName>
    </submittedName>
</protein>
<comment type="caution">
    <text evidence="2">The sequence shown here is derived from an EMBL/GenBank/DDBJ whole genome shotgun (WGS) entry which is preliminary data.</text>
</comment>
<keyword evidence="3" id="KW-1185">Reference proteome</keyword>
<dbReference type="AlphaFoldDB" id="A0A3D9V8Z4"/>
<dbReference type="InterPro" id="IPR037401">
    <property type="entry name" value="SnoaL-like"/>
</dbReference>
<proteinExistence type="predicted"/>
<dbReference type="Pfam" id="PF13577">
    <property type="entry name" value="SnoaL_4"/>
    <property type="match status" value="1"/>
</dbReference>
<sequence>MSDQNVATVVTRLLHAVDDLDWETVRELLADQVALDYTSLWGGTPQEITGNEVVAAWQQLLPGFDATQHLTGPIVVTAANDTGATCATTVRAYHTLVEDGRTDVWMVAGRYQISLVPAPSATPPWRISGITLRLAYEEGDRALVEQAQARVAKGSGGRAQPAT</sequence>
<dbReference type="RefSeq" id="WP_115850681.1">
    <property type="nucleotide sequence ID" value="NZ_QTUC01000001.1"/>
</dbReference>
<reference evidence="2 3" key="1">
    <citation type="submission" date="2018-08" db="EMBL/GenBank/DDBJ databases">
        <title>Sequencing the genomes of 1000 actinobacteria strains.</title>
        <authorList>
            <person name="Klenk H.-P."/>
        </authorList>
    </citation>
    <scope>NUCLEOTIDE SEQUENCE [LARGE SCALE GENOMIC DNA]</scope>
    <source>
        <strain evidence="2 3">DSM 22891</strain>
    </source>
</reference>
<organism evidence="2 3">
    <name type="scientific">Thermasporomyces composti</name>
    <dbReference type="NCBI Taxonomy" id="696763"/>
    <lineage>
        <taxon>Bacteria</taxon>
        <taxon>Bacillati</taxon>
        <taxon>Actinomycetota</taxon>
        <taxon>Actinomycetes</taxon>
        <taxon>Propionibacteriales</taxon>
        <taxon>Nocardioidaceae</taxon>
        <taxon>Thermasporomyces</taxon>
    </lineage>
</organism>
<feature type="domain" description="SnoaL-like" evidence="1">
    <location>
        <begin position="5"/>
        <end position="128"/>
    </location>
</feature>
<name>A0A3D9V8Z4_THECX</name>
<dbReference type="Proteomes" id="UP000256485">
    <property type="component" value="Unassembled WGS sequence"/>
</dbReference>
<dbReference type="SUPFAM" id="SSF54427">
    <property type="entry name" value="NTF2-like"/>
    <property type="match status" value="1"/>
</dbReference>
<evidence type="ECO:0000313" key="3">
    <source>
        <dbReference type="Proteomes" id="UP000256485"/>
    </source>
</evidence>